<evidence type="ECO:0000313" key="3">
    <source>
        <dbReference type="EMBL" id="RKN56031.1"/>
    </source>
</evidence>
<keyword evidence="4" id="KW-1185">Reference proteome</keyword>
<organism evidence="3 4">
    <name type="scientific">Micromonospora costi</name>
    <dbReference type="NCBI Taxonomy" id="1530042"/>
    <lineage>
        <taxon>Bacteria</taxon>
        <taxon>Bacillati</taxon>
        <taxon>Actinomycetota</taxon>
        <taxon>Actinomycetes</taxon>
        <taxon>Micromonosporales</taxon>
        <taxon>Micromonosporaceae</taxon>
        <taxon>Micromonospora</taxon>
    </lineage>
</organism>
<accession>A0A3B0A6P3</accession>
<name>A0A3B0A6P3_9ACTN</name>
<evidence type="ECO:0000313" key="4">
    <source>
        <dbReference type="Proteomes" id="UP000279968"/>
    </source>
</evidence>
<comment type="caution">
    <text evidence="3">The sequence shown here is derived from an EMBL/GenBank/DDBJ whole genome shotgun (WGS) entry which is preliminary data.</text>
</comment>
<feature type="compositionally biased region" description="Basic and acidic residues" evidence="1">
    <location>
        <begin position="215"/>
        <end position="231"/>
    </location>
</feature>
<dbReference type="AlphaFoldDB" id="A0A3B0A6P3"/>
<feature type="chain" id="PRO_5017398765" evidence="2">
    <location>
        <begin position="25"/>
        <end position="239"/>
    </location>
</feature>
<feature type="signal peptide" evidence="2">
    <location>
        <begin position="1"/>
        <end position="24"/>
    </location>
</feature>
<feature type="compositionally biased region" description="Low complexity" evidence="1">
    <location>
        <begin position="191"/>
        <end position="207"/>
    </location>
</feature>
<dbReference type="EMBL" id="RBAN01000002">
    <property type="protein sequence ID" value="RKN56031.1"/>
    <property type="molecule type" value="Genomic_DNA"/>
</dbReference>
<sequence length="239" mass="24811">MLLLGVAAGLGTLIALGHSEDAHAADSTPYPTADHIGDVEPARAALAGIKSHPRAVATQPVRRLIETTAAIEGTTVRPTINRLVGDTVSARIRLLDAAPREPAFVRARPQAPPPPAADPRHAPAKTQPAPARARVKPAGTLHLAGHRRPAAAHPPAEGAARRLPPPVPHAAALTPGDSGSHSHWINSVSSDDAATAPAAKPFDATTTGVWTPHSLPDRPLRGRDQHHDGRTHPPSPPFG</sequence>
<protein>
    <submittedName>
        <fullName evidence="3">Uncharacterized protein</fullName>
    </submittedName>
</protein>
<evidence type="ECO:0000256" key="2">
    <source>
        <dbReference type="SAM" id="SignalP"/>
    </source>
</evidence>
<feature type="compositionally biased region" description="Polar residues" evidence="1">
    <location>
        <begin position="177"/>
        <end position="190"/>
    </location>
</feature>
<keyword evidence="2" id="KW-0732">Signal</keyword>
<reference evidence="3 4" key="1">
    <citation type="journal article" date="2015" name="Int. J. Syst. Evol. Microbiol.">
        <title>Micromonospora costi sp. nov., isolated from a leaf of Costus speciosus.</title>
        <authorList>
            <person name="Thawai C."/>
        </authorList>
    </citation>
    <scope>NUCLEOTIDE SEQUENCE [LARGE SCALE GENOMIC DNA]</scope>
    <source>
        <strain evidence="3 4">CS1-12</strain>
    </source>
</reference>
<evidence type="ECO:0000256" key="1">
    <source>
        <dbReference type="SAM" id="MobiDB-lite"/>
    </source>
</evidence>
<dbReference type="Proteomes" id="UP000279968">
    <property type="component" value="Unassembled WGS sequence"/>
</dbReference>
<proteinExistence type="predicted"/>
<feature type="region of interest" description="Disordered" evidence="1">
    <location>
        <begin position="101"/>
        <end position="239"/>
    </location>
</feature>
<feature type="compositionally biased region" description="Low complexity" evidence="1">
    <location>
        <begin position="151"/>
        <end position="162"/>
    </location>
</feature>
<gene>
    <name evidence="3" type="ORF">D7193_15880</name>
</gene>